<evidence type="ECO:0000313" key="1">
    <source>
        <dbReference type="EMBL" id="QNE17919.1"/>
    </source>
</evidence>
<organism evidence="1 2">
    <name type="scientific">Kribbella qitaiheensis</name>
    <dbReference type="NCBI Taxonomy" id="1544730"/>
    <lineage>
        <taxon>Bacteria</taxon>
        <taxon>Bacillati</taxon>
        <taxon>Actinomycetota</taxon>
        <taxon>Actinomycetes</taxon>
        <taxon>Propionibacteriales</taxon>
        <taxon>Kribbellaceae</taxon>
        <taxon>Kribbella</taxon>
    </lineage>
</organism>
<accession>A0A7G6WVA4</accession>
<dbReference type="Proteomes" id="UP000515563">
    <property type="component" value="Chromosome"/>
</dbReference>
<keyword evidence="2" id="KW-1185">Reference proteome</keyword>
<dbReference type="RefSeq" id="WP_185446752.1">
    <property type="nucleotide sequence ID" value="NZ_CP043661.1"/>
</dbReference>
<evidence type="ECO:0000313" key="2">
    <source>
        <dbReference type="Proteomes" id="UP000515563"/>
    </source>
</evidence>
<sequence length="74" mass="8041">MSRTGISWPSTSSTPYRVQLPSDQAPWTGGWSFPVLLFTQWTVQSFSAGLKSRSDSPYDALVGNRASSMLTAPS</sequence>
<dbReference type="AlphaFoldDB" id="A0A7G6WVA4"/>
<reference evidence="2" key="1">
    <citation type="submission" date="2019-09" db="EMBL/GenBank/DDBJ databases">
        <title>Antimicrobial potential of Antarctic Bacteria.</title>
        <authorList>
            <person name="Benaud N."/>
            <person name="Edwards R.J."/>
            <person name="Ferrari B.C."/>
        </authorList>
    </citation>
    <scope>NUCLEOTIDE SEQUENCE [LARGE SCALE GENOMIC DNA]</scope>
    <source>
        <strain evidence="2">SPB151</strain>
    </source>
</reference>
<proteinExistence type="predicted"/>
<dbReference type="KEGG" id="kqi:F1D05_08490"/>
<dbReference type="EMBL" id="CP043661">
    <property type="protein sequence ID" value="QNE17919.1"/>
    <property type="molecule type" value="Genomic_DNA"/>
</dbReference>
<reference evidence="1 2" key="2">
    <citation type="journal article" date="2020" name="Microbiol. Resour. Announc.">
        <title>Antarctic desert soil bacteria exhibit high novel natural product potential, evaluated through long-read genome sequencing and comparative genomics.</title>
        <authorList>
            <person name="Benaud N."/>
            <person name="Edwards R.J."/>
            <person name="Amos T.G."/>
            <person name="D'Agostino P.M."/>
            <person name="Gutierrez-Chavez C."/>
            <person name="Montgomery K."/>
            <person name="Nicetic I."/>
            <person name="Ferrari B.C."/>
        </authorList>
    </citation>
    <scope>NUCLEOTIDE SEQUENCE [LARGE SCALE GENOMIC DNA]</scope>
    <source>
        <strain evidence="1 2">SPB151</strain>
    </source>
</reference>
<name>A0A7G6WVA4_9ACTN</name>
<gene>
    <name evidence="1" type="ORF">F1D05_08490</name>
</gene>
<protein>
    <submittedName>
        <fullName evidence="1">Uncharacterized protein</fullName>
    </submittedName>
</protein>